<proteinExistence type="predicted"/>
<gene>
    <name evidence="1" type="ORF">ASB62_05490</name>
</gene>
<dbReference type="RefSeq" id="WP_059138963.1">
    <property type="nucleotide sequence ID" value="NZ_LMBR01000132.1"/>
</dbReference>
<evidence type="ECO:0000313" key="2">
    <source>
        <dbReference type="Proteomes" id="UP000053937"/>
    </source>
</evidence>
<dbReference type="OrthoDB" id="9947130at2"/>
<sequence length="70" mass="7955">MLKFILLALLFFLAVRFVLKMFGRGLFIRTIGSRDNSAAGSSPFFIKRKVEEADYEILDSQLKDNDAPGR</sequence>
<dbReference type="EMBL" id="LMBR01000132">
    <property type="protein sequence ID" value="KUL28696.1"/>
    <property type="molecule type" value="Genomic_DNA"/>
</dbReference>
<keyword evidence="2" id="KW-1185">Reference proteome</keyword>
<name>A0A101JKU6_CHLLI</name>
<dbReference type="Proteomes" id="UP000053937">
    <property type="component" value="Unassembled WGS sequence"/>
</dbReference>
<evidence type="ECO:0000313" key="1">
    <source>
        <dbReference type="EMBL" id="KUL28696.1"/>
    </source>
</evidence>
<dbReference type="AlphaFoldDB" id="A0A101JKU6"/>
<comment type="caution">
    <text evidence="1">The sequence shown here is derived from an EMBL/GenBank/DDBJ whole genome shotgun (WGS) entry which is preliminary data.</text>
</comment>
<organism evidence="1 2">
    <name type="scientific">Chlorobium limicola</name>
    <dbReference type="NCBI Taxonomy" id="1092"/>
    <lineage>
        <taxon>Bacteria</taxon>
        <taxon>Pseudomonadati</taxon>
        <taxon>Chlorobiota</taxon>
        <taxon>Chlorobiia</taxon>
        <taxon>Chlorobiales</taxon>
        <taxon>Chlorobiaceae</taxon>
        <taxon>Chlorobium/Pelodictyon group</taxon>
        <taxon>Chlorobium</taxon>
    </lineage>
</organism>
<accession>A0A101JKU6</accession>
<protein>
    <submittedName>
        <fullName evidence="1">Uncharacterized protein</fullName>
    </submittedName>
</protein>
<reference evidence="1 2" key="1">
    <citation type="submission" date="2015-10" db="EMBL/GenBank/DDBJ databases">
        <title>Draft Genome Sequence of Chlorobium limicola strain Frasassi Growing under Artificial Lighting in the Frasassi Cave System.</title>
        <authorList>
            <person name="Mansor M."/>
            <person name="Macalady J."/>
        </authorList>
    </citation>
    <scope>NUCLEOTIDE SEQUENCE [LARGE SCALE GENOMIC DNA]</scope>
    <source>
        <strain evidence="1 2">Frasassi</strain>
    </source>
</reference>